<sequence>MSRVGSTSRRQFVVLVMVLALMAAYAVRLVYVQVVAGPGLAAQARELRTDTLTLHAQRGAIVDADGNVLATSQMRYDIWVDQRQIPAFKVRDADGEVTAQGALAAAELLAPILDLDAHELGAQLTGDAGVRIARDVTPEVRAAVVELGIGGAVWDELTTVRDYPATTTGGNLVGWVNEEGAGASGLEYALEAELSGANGETVFERGLTGQVIPGAPQHTTPAQDGRTVNTTLEQDLEFRAEEVIDGAVEQYGADWGAVVVIEVGTGRILALAESGAIDPNDPSGFGGSRAIQDPYEPGSTGKILTVAAAIEEGVVEPDTVFQVPYRYTTSNGQTFKDHTEHPDEQLTTAGILADSSNTGTIQIGERMSDDVRARYMQDFGWGAPSGIELTGESTGSNLDPTGWDGRTRYATMFGQGLSVNLLQNTNVIATLANDGVHVQPHLVDGYTDTAGTFTPAELEEPRQVVSPETSEQVIRMLEGVTAAEGATGTRAAIDGYRVAGKTGTAEIMGPGGELSDTVASFVGVAPAEDPQIAVGVVVYRPDTGFYGGTIAAPVFRDVASFALTSLGVPPSAEPADLYPLTPAG</sequence>
<evidence type="ECO:0000313" key="8">
    <source>
        <dbReference type="Proteomes" id="UP000007962"/>
    </source>
</evidence>
<dbReference type="GO" id="GO:0008658">
    <property type="term" value="F:penicillin binding"/>
    <property type="evidence" value="ECO:0007669"/>
    <property type="project" value="InterPro"/>
</dbReference>
<dbReference type="EC" id="2.4.1.129" evidence="7"/>
<dbReference type="RefSeq" id="WP_015882906.1">
    <property type="nucleotide sequence ID" value="NC_012669.1"/>
</dbReference>
<dbReference type="Gene3D" id="3.90.1310.10">
    <property type="entry name" value="Penicillin-binding protein 2a (Domain 2)"/>
    <property type="match status" value="1"/>
</dbReference>
<dbReference type="KEGG" id="bcv:Bcav_2416"/>
<comment type="similarity">
    <text evidence="2">Belongs to the transpeptidase family.</text>
</comment>
<keyword evidence="7" id="KW-0328">Glycosyltransferase</keyword>
<dbReference type="OrthoDB" id="9789078at2"/>
<dbReference type="InterPro" id="IPR005311">
    <property type="entry name" value="PBP_dimer"/>
</dbReference>
<evidence type="ECO:0000256" key="4">
    <source>
        <dbReference type="SAM" id="Phobius"/>
    </source>
</evidence>
<evidence type="ECO:0000259" key="6">
    <source>
        <dbReference type="Pfam" id="PF03717"/>
    </source>
</evidence>
<name>C5BW65_BEUC1</name>
<dbReference type="Proteomes" id="UP000007962">
    <property type="component" value="Chromosome"/>
</dbReference>
<dbReference type="GO" id="GO:0071555">
    <property type="term" value="P:cell wall organization"/>
    <property type="evidence" value="ECO:0007669"/>
    <property type="project" value="TreeGrafter"/>
</dbReference>
<evidence type="ECO:0000313" key="7">
    <source>
        <dbReference type="EMBL" id="ACQ80666.1"/>
    </source>
</evidence>
<evidence type="ECO:0000259" key="5">
    <source>
        <dbReference type="Pfam" id="PF00905"/>
    </source>
</evidence>
<accession>C5BW65</accession>
<evidence type="ECO:0000256" key="3">
    <source>
        <dbReference type="ARBA" id="ARBA00023136"/>
    </source>
</evidence>
<feature type="transmembrane region" description="Helical" evidence="4">
    <location>
        <begin position="12"/>
        <end position="31"/>
    </location>
</feature>
<dbReference type="GO" id="GO:0005886">
    <property type="term" value="C:plasma membrane"/>
    <property type="evidence" value="ECO:0007669"/>
    <property type="project" value="TreeGrafter"/>
</dbReference>
<dbReference type="Pfam" id="PF03717">
    <property type="entry name" value="PBP_dimer"/>
    <property type="match status" value="1"/>
</dbReference>
<reference evidence="7 8" key="1">
    <citation type="journal article" date="2009" name="Stand. Genomic Sci.">
        <title>Complete genome sequence of Beutenbergia cavernae type strain (HKI 0122).</title>
        <authorList>
            <person name="Land M."/>
            <person name="Pukall R."/>
            <person name="Abt B."/>
            <person name="Goker M."/>
            <person name="Rohde M."/>
            <person name="Glavina Del Rio T."/>
            <person name="Tice H."/>
            <person name="Copeland A."/>
            <person name="Cheng J.F."/>
            <person name="Lucas S."/>
            <person name="Chen F."/>
            <person name="Nolan M."/>
            <person name="Bruce D."/>
            <person name="Goodwin L."/>
            <person name="Pitluck S."/>
            <person name="Ivanova N."/>
            <person name="Mavromatis K."/>
            <person name="Ovchinnikova G."/>
            <person name="Pati A."/>
            <person name="Chen A."/>
            <person name="Palaniappan K."/>
            <person name="Hauser L."/>
            <person name="Chang Y.J."/>
            <person name="Jefferies C.C."/>
            <person name="Saunders E."/>
            <person name="Brettin T."/>
            <person name="Detter J.C."/>
            <person name="Han C."/>
            <person name="Chain P."/>
            <person name="Bristow J."/>
            <person name="Eisen J.A."/>
            <person name="Markowitz V."/>
            <person name="Hugenholtz P."/>
            <person name="Kyrpides N.C."/>
            <person name="Klenk H.P."/>
            <person name="Lapidus A."/>
        </authorList>
    </citation>
    <scope>NUCLEOTIDE SEQUENCE [LARGE SCALE GENOMIC DNA]</scope>
    <source>
        <strain evidence="8">ATCC BAA-8 / DSM 12333 / NBRC 16432</strain>
    </source>
</reference>
<dbReference type="InterPro" id="IPR050515">
    <property type="entry name" value="Beta-lactam/transpept"/>
</dbReference>
<keyword evidence="3 4" id="KW-0472">Membrane</keyword>
<proteinExistence type="inferred from homology"/>
<dbReference type="Gene3D" id="3.30.450.330">
    <property type="match status" value="1"/>
</dbReference>
<dbReference type="InterPro" id="IPR012338">
    <property type="entry name" value="Beta-lactam/transpept-like"/>
</dbReference>
<protein>
    <submittedName>
        <fullName evidence="7">Peptidoglycan glycosyltransferase</fullName>
        <ecNumber evidence="7">2.4.1.129</ecNumber>
    </submittedName>
</protein>
<dbReference type="PROSITE" id="PS51318">
    <property type="entry name" value="TAT"/>
    <property type="match status" value="1"/>
</dbReference>
<dbReference type="Pfam" id="PF00905">
    <property type="entry name" value="Transpeptidase"/>
    <property type="match status" value="1"/>
</dbReference>
<organism evidence="7 8">
    <name type="scientific">Beutenbergia cavernae (strain ATCC BAA-8 / DSM 12333 / CCUG 43141 / JCM 11478 / NBRC 16432 / NCIMB 13614 / HKI 0122)</name>
    <dbReference type="NCBI Taxonomy" id="471853"/>
    <lineage>
        <taxon>Bacteria</taxon>
        <taxon>Bacillati</taxon>
        <taxon>Actinomycetota</taxon>
        <taxon>Actinomycetes</taxon>
        <taxon>Micrococcales</taxon>
        <taxon>Beutenbergiaceae</taxon>
        <taxon>Beutenbergia</taxon>
    </lineage>
</organism>
<dbReference type="GO" id="GO:0016757">
    <property type="term" value="F:glycosyltransferase activity"/>
    <property type="evidence" value="ECO:0007669"/>
    <property type="project" value="UniProtKB-KW"/>
</dbReference>
<feature type="domain" description="Penicillin-binding protein transpeptidase" evidence="5">
    <location>
        <begin position="256"/>
        <end position="558"/>
    </location>
</feature>
<dbReference type="eggNOG" id="COG0768">
    <property type="taxonomic scope" value="Bacteria"/>
</dbReference>
<gene>
    <name evidence="7" type="ordered locus">Bcav_2416</name>
</gene>
<dbReference type="STRING" id="471853.Bcav_2416"/>
<dbReference type="SUPFAM" id="SSF56601">
    <property type="entry name" value="beta-lactamase/transpeptidase-like"/>
    <property type="match status" value="1"/>
</dbReference>
<dbReference type="SUPFAM" id="SSF56519">
    <property type="entry name" value="Penicillin binding protein dimerisation domain"/>
    <property type="match status" value="1"/>
</dbReference>
<keyword evidence="8" id="KW-1185">Reference proteome</keyword>
<dbReference type="HOGENOM" id="CLU_009289_6_5_11"/>
<dbReference type="InterPro" id="IPR006311">
    <property type="entry name" value="TAT_signal"/>
</dbReference>
<dbReference type="EMBL" id="CP001618">
    <property type="protein sequence ID" value="ACQ80666.1"/>
    <property type="molecule type" value="Genomic_DNA"/>
</dbReference>
<dbReference type="InterPro" id="IPR036138">
    <property type="entry name" value="PBP_dimer_sf"/>
</dbReference>
<dbReference type="PANTHER" id="PTHR30627">
    <property type="entry name" value="PEPTIDOGLYCAN D,D-TRANSPEPTIDASE"/>
    <property type="match status" value="1"/>
</dbReference>
<evidence type="ECO:0000256" key="1">
    <source>
        <dbReference type="ARBA" id="ARBA00004370"/>
    </source>
</evidence>
<comment type="subcellular location">
    <subcellularLocation>
        <location evidence="1">Membrane</location>
    </subcellularLocation>
</comment>
<keyword evidence="7" id="KW-0808">Transferase</keyword>
<dbReference type="InterPro" id="IPR001460">
    <property type="entry name" value="PCN-bd_Tpept"/>
</dbReference>
<keyword evidence="4" id="KW-1133">Transmembrane helix</keyword>
<dbReference type="AlphaFoldDB" id="C5BW65"/>
<keyword evidence="4" id="KW-0812">Transmembrane</keyword>
<dbReference type="PANTHER" id="PTHR30627:SF1">
    <property type="entry name" value="PEPTIDOGLYCAN D,D-TRANSPEPTIDASE FTSI"/>
    <property type="match status" value="1"/>
</dbReference>
<dbReference type="Gene3D" id="3.40.710.10">
    <property type="entry name" value="DD-peptidase/beta-lactamase superfamily"/>
    <property type="match status" value="1"/>
</dbReference>
<evidence type="ECO:0000256" key="2">
    <source>
        <dbReference type="ARBA" id="ARBA00007171"/>
    </source>
</evidence>
<feature type="domain" description="Penicillin-binding protein dimerisation" evidence="6">
    <location>
        <begin position="55"/>
        <end position="212"/>
    </location>
</feature>